<evidence type="ECO:0000256" key="12">
    <source>
        <dbReference type="PROSITE-ProRule" id="PRU00182"/>
    </source>
</evidence>
<dbReference type="EC" id="6.1.1.1" evidence="11"/>
<dbReference type="CDD" id="cd00805">
    <property type="entry name" value="TyrRS_core"/>
    <property type="match status" value="1"/>
</dbReference>
<dbReference type="FunFam" id="3.40.50.620:FF:000008">
    <property type="entry name" value="Tyrosine--tRNA ligase"/>
    <property type="match status" value="1"/>
</dbReference>
<organism evidence="15 16">
    <name type="scientific">Nocardia africana</name>
    <dbReference type="NCBI Taxonomy" id="134964"/>
    <lineage>
        <taxon>Bacteria</taxon>
        <taxon>Bacillati</taxon>
        <taxon>Actinomycetota</taxon>
        <taxon>Actinomycetes</taxon>
        <taxon>Mycobacteriales</taxon>
        <taxon>Nocardiaceae</taxon>
        <taxon>Nocardia</taxon>
    </lineage>
</organism>
<proteinExistence type="inferred from homology"/>
<feature type="binding site" evidence="11">
    <location>
        <position position="92"/>
    </location>
    <ligand>
        <name>L-tyrosine</name>
        <dbReference type="ChEBI" id="CHEBI:58315"/>
    </ligand>
</feature>
<evidence type="ECO:0000256" key="11">
    <source>
        <dbReference type="HAMAP-Rule" id="MF_02006"/>
    </source>
</evidence>
<dbReference type="InterPro" id="IPR002305">
    <property type="entry name" value="aa-tRNA-synth_Ic"/>
</dbReference>
<evidence type="ECO:0000256" key="4">
    <source>
        <dbReference type="ARBA" id="ARBA00022741"/>
    </source>
</evidence>
<keyword evidence="2 11" id="KW-0963">Cytoplasm</keyword>
<dbReference type="Pfam" id="PF22421">
    <property type="entry name" value="SYY_C-terminal"/>
    <property type="match status" value="1"/>
</dbReference>
<dbReference type="InterPro" id="IPR014729">
    <property type="entry name" value="Rossmann-like_a/b/a_fold"/>
</dbReference>
<keyword evidence="4 11" id="KW-0547">Nucleotide-binding</keyword>
<keyword evidence="5 11" id="KW-0067">ATP-binding</keyword>
<name>A0A378WRG8_9NOCA</name>
<dbReference type="InterPro" id="IPR054608">
    <property type="entry name" value="SYY-like_C"/>
</dbReference>
<evidence type="ECO:0000256" key="8">
    <source>
        <dbReference type="ARBA" id="ARBA00023146"/>
    </source>
</evidence>
<dbReference type="PANTHER" id="PTHR11766">
    <property type="entry name" value="TYROSYL-TRNA SYNTHETASE"/>
    <property type="match status" value="1"/>
</dbReference>
<dbReference type="InterPro" id="IPR024088">
    <property type="entry name" value="Tyr-tRNA-ligase_bac-type"/>
</dbReference>
<evidence type="ECO:0000256" key="5">
    <source>
        <dbReference type="ARBA" id="ARBA00022840"/>
    </source>
</evidence>
<evidence type="ECO:0000256" key="6">
    <source>
        <dbReference type="ARBA" id="ARBA00022884"/>
    </source>
</evidence>
<feature type="short sequence motif" description="'HIGH' region" evidence="11">
    <location>
        <begin position="97"/>
        <end position="106"/>
    </location>
</feature>
<comment type="subcellular location">
    <subcellularLocation>
        <location evidence="1 11">Cytoplasm</location>
    </subcellularLocation>
</comment>
<dbReference type="Gene3D" id="1.10.240.10">
    <property type="entry name" value="Tyrosyl-Transfer RNA Synthetase"/>
    <property type="match status" value="1"/>
</dbReference>
<evidence type="ECO:0000256" key="9">
    <source>
        <dbReference type="ARBA" id="ARBA00048248"/>
    </source>
</evidence>
<dbReference type="FunFam" id="1.10.240.10:FF:000001">
    <property type="entry name" value="Tyrosine--tRNA ligase"/>
    <property type="match status" value="1"/>
</dbReference>
<evidence type="ECO:0000256" key="3">
    <source>
        <dbReference type="ARBA" id="ARBA00022598"/>
    </source>
</evidence>
<dbReference type="FunFam" id="3.10.290.10:FF:000014">
    <property type="entry name" value="Tyrosine--tRNA ligase"/>
    <property type="match status" value="1"/>
</dbReference>
<evidence type="ECO:0000256" key="13">
    <source>
        <dbReference type="SAM" id="MobiDB-lite"/>
    </source>
</evidence>
<dbReference type="GO" id="GO:0042803">
    <property type="term" value="F:protein homodimerization activity"/>
    <property type="evidence" value="ECO:0007669"/>
    <property type="project" value="UniProtKB-ARBA"/>
</dbReference>
<dbReference type="SUPFAM" id="SSF55174">
    <property type="entry name" value="Alpha-L RNA-binding motif"/>
    <property type="match status" value="1"/>
</dbReference>
<gene>
    <name evidence="11 15" type="primary">tyrS</name>
    <name evidence="15" type="ORF">NCTC13184_02690</name>
</gene>
<dbReference type="PROSITE" id="PS50889">
    <property type="entry name" value="S4"/>
    <property type="match status" value="1"/>
</dbReference>
<evidence type="ECO:0000313" key="15">
    <source>
        <dbReference type="EMBL" id="SUA43327.1"/>
    </source>
</evidence>
<protein>
    <recommendedName>
        <fullName evidence="11">Tyrosine--tRNA ligase</fullName>
        <ecNumber evidence="11">6.1.1.1</ecNumber>
    </recommendedName>
    <alternativeName>
        <fullName evidence="11">Tyrosyl-tRNA synthetase</fullName>
        <shortName evidence="11">TyrRS</shortName>
    </alternativeName>
</protein>
<feature type="short sequence motif" description="'KMSKS' region" evidence="11">
    <location>
        <begin position="287"/>
        <end position="291"/>
    </location>
</feature>
<dbReference type="InterPro" id="IPR024107">
    <property type="entry name" value="Tyr-tRNA-ligase_bac_1"/>
</dbReference>
<dbReference type="InterPro" id="IPR036986">
    <property type="entry name" value="S4_RNA-bd_sf"/>
</dbReference>
<comment type="similarity">
    <text evidence="10 11">Belongs to the class-I aminoacyl-tRNA synthetase family. TyrS type 1 subfamily.</text>
</comment>
<evidence type="ECO:0000256" key="7">
    <source>
        <dbReference type="ARBA" id="ARBA00022917"/>
    </source>
</evidence>
<dbReference type="GO" id="GO:0005829">
    <property type="term" value="C:cytosol"/>
    <property type="evidence" value="ECO:0007669"/>
    <property type="project" value="TreeGrafter"/>
</dbReference>
<dbReference type="Proteomes" id="UP000255082">
    <property type="component" value="Unassembled WGS sequence"/>
</dbReference>
<dbReference type="GO" id="GO:0006437">
    <property type="term" value="P:tyrosyl-tRNA aminoacylation"/>
    <property type="evidence" value="ECO:0007669"/>
    <property type="project" value="UniProtKB-UniRule"/>
</dbReference>
<dbReference type="AlphaFoldDB" id="A0A378WRG8"/>
<evidence type="ECO:0000256" key="1">
    <source>
        <dbReference type="ARBA" id="ARBA00004496"/>
    </source>
</evidence>
<dbReference type="GO" id="GO:0005524">
    <property type="term" value="F:ATP binding"/>
    <property type="evidence" value="ECO:0007669"/>
    <property type="project" value="UniProtKB-UniRule"/>
</dbReference>
<dbReference type="InterPro" id="IPR001412">
    <property type="entry name" value="aa-tRNA-synth_I_CS"/>
</dbReference>
<keyword evidence="8 11" id="KW-0030">Aminoacyl-tRNA synthetase</keyword>
<feature type="domain" description="Tyrosine--tRNA ligase SYY-like C-terminal" evidence="14">
    <location>
        <begin position="411"/>
        <end position="475"/>
    </location>
</feature>
<evidence type="ECO:0000256" key="10">
    <source>
        <dbReference type="ARBA" id="ARBA00060965"/>
    </source>
</evidence>
<dbReference type="HAMAP" id="MF_02006">
    <property type="entry name" value="Tyr_tRNA_synth_type1"/>
    <property type="match status" value="1"/>
</dbReference>
<keyword evidence="6 12" id="KW-0694">RNA-binding</keyword>
<feature type="binding site" evidence="11">
    <location>
        <position position="227"/>
    </location>
    <ligand>
        <name>L-tyrosine</name>
        <dbReference type="ChEBI" id="CHEBI:58315"/>
    </ligand>
</feature>
<evidence type="ECO:0000256" key="2">
    <source>
        <dbReference type="ARBA" id="ARBA00022490"/>
    </source>
</evidence>
<feature type="binding site" evidence="11">
    <location>
        <position position="231"/>
    </location>
    <ligand>
        <name>L-tyrosine</name>
        <dbReference type="ChEBI" id="CHEBI:58315"/>
    </ligand>
</feature>
<evidence type="ECO:0000313" key="16">
    <source>
        <dbReference type="Proteomes" id="UP000255082"/>
    </source>
</evidence>
<dbReference type="PANTHER" id="PTHR11766:SF0">
    <property type="entry name" value="TYROSINE--TRNA LIGASE, MITOCHONDRIAL"/>
    <property type="match status" value="1"/>
</dbReference>
<reference evidence="15 16" key="1">
    <citation type="submission" date="2018-06" db="EMBL/GenBank/DDBJ databases">
        <authorList>
            <consortium name="Pathogen Informatics"/>
            <person name="Doyle S."/>
        </authorList>
    </citation>
    <scope>NUCLEOTIDE SEQUENCE [LARGE SCALE GENOMIC DNA]</scope>
    <source>
        <strain evidence="15 16">NCTC13184</strain>
    </source>
</reference>
<dbReference type="GO" id="GO:0004831">
    <property type="term" value="F:tyrosine-tRNA ligase activity"/>
    <property type="evidence" value="ECO:0007669"/>
    <property type="project" value="UniProtKB-UniRule"/>
</dbReference>
<dbReference type="Pfam" id="PF00579">
    <property type="entry name" value="tRNA-synt_1b"/>
    <property type="match status" value="1"/>
</dbReference>
<dbReference type="PROSITE" id="PS00178">
    <property type="entry name" value="AA_TRNA_LIGASE_I"/>
    <property type="match status" value="1"/>
</dbReference>
<dbReference type="CDD" id="cd00165">
    <property type="entry name" value="S4"/>
    <property type="match status" value="1"/>
</dbReference>
<dbReference type="GO" id="GO:0003723">
    <property type="term" value="F:RNA binding"/>
    <property type="evidence" value="ECO:0007669"/>
    <property type="project" value="UniProtKB-KW"/>
</dbReference>
<dbReference type="NCBIfam" id="TIGR00234">
    <property type="entry name" value="tyrS"/>
    <property type="match status" value="1"/>
</dbReference>
<dbReference type="InterPro" id="IPR002307">
    <property type="entry name" value="Tyr-tRNA-ligase"/>
</dbReference>
<accession>A0A378WRG8</accession>
<feature type="region of interest" description="Disordered" evidence="13">
    <location>
        <begin position="22"/>
        <end position="53"/>
    </location>
</feature>
<dbReference type="Gene3D" id="3.40.50.620">
    <property type="entry name" value="HUPs"/>
    <property type="match status" value="1"/>
</dbReference>
<evidence type="ECO:0000259" key="14">
    <source>
        <dbReference type="Pfam" id="PF22421"/>
    </source>
</evidence>
<dbReference type="Gene3D" id="3.10.290.10">
    <property type="entry name" value="RNA-binding S4 domain"/>
    <property type="match status" value="1"/>
</dbReference>
<dbReference type="EMBL" id="UGRU01000001">
    <property type="protein sequence ID" value="SUA43327.1"/>
    <property type="molecule type" value="Genomic_DNA"/>
</dbReference>
<dbReference type="PRINTS" id="PR01040">
    <property type="entry name" value="TRNASYNTHTYR"/>
</dbReference>
<comment type="catalytic activity">
    <reaction evidence="9 11">
        <text>tRNA(Tyr) + L-tyrosine + ATP = L-tyrosyl-tRNA(Tyr) + AMP + diphosphate + H(+)</text>
        <dbReference type="Rhea" id="RHEA:10220"/>
        <dbReference type="Rhea" id="RHEA-COMP:9706"/>
        <dbReference type="Rhea" id="RHEA-COMP:9707"/>
        <dbReference type="ChEBI" id="CHEBI:15378"/>
        <dbReference type="ChEBI" id="CHEBI:30616"/>
        <dbReference type="ChEBI" id="CHEBI:33019"/>
        <dbReference type="ChEBI" id="CHEBI:58315"/>
        <dbReference type="ChEBI" id="CHEBI:78442"/>
        <dbReference type="ChEBI" id="CHEBI:78536"/>
        <dbReference type="ChEBI" id="CHEBI:456215"/>
        <dbReference type="EC" id="6.1.1.1"/>
    </reaction>
</comment>
<sequence>MVRTLAHIRARPRRAFLPRIVEHRRARRSSATGPYAHPDMADPAQPSGPGAERWEGVSADIIDELTWRGLIAQSTDLDALRAETAKGPITLYAGFDPTAASLHAGHLVPLLTLKRFQQAGHRPIVLAGGATGLIGDPRDVGERVMNSTDTVAEWADRIRGQLQRFVDFDDSPTGAIIANNMEWTGNLSAVDFLRDIGKHFSVNVMLARETVKRRLDSDGISYTEFSYMLLQANDFVQLRRAHGCHLQVGGSDQWGNIIAGVELNRRLDGAQVHALTTPLVTSADGKKFGKSTGGGSLWLDPEMTSPYAWYQYFVNTGDADVIRYLRWFTFLDREELAELETATAERPHAREAQRRLAAEMTTLVHGEAHTRAVQLASQALFGRGDLHDLDETTLGSALAEAAGEGTVAEAGPESTIVDLLVASGLSDSRGAARRAVADGGASVNNVRISDPEWVPADADYLHGRWLVLRRGKKNFAGARRAGR</sequence>
<dbReference type="SUPFAM" id="SSF52374">
    <property type="entry name" value="Nucleotidylyl transferase"/>
    <property type="match status" value="1"/>
</dbReference>
<keyword evidence="3 11" id="KW-0436">Ligase</keyword>
<comment type="subunit">
    <text evidence="11">Homodimer.</text>
</comment>
<keyword evidence="7 11" id="KW-0648">Protein biosynthesis</keyword>
<feature type="binding site" evidence="11">
    <location>
        <position position="290"/>
    </location>
    <ligand>
        <name>ATP</name>
        <dbReference type="ChEBI" id="CHEBI:30616"/>
    </ligand>
</feature>
<comment type="function">
    <text evidence="11">Catalyzes the attachment of tyrosine to tRNA(Tyr) in a two-step reaction: tyrosine is first activated by ATP to form Tyr-AMP and then transferred to the acceptor end of tRNA(Tyr).</text>
</comment>